<evidence type="ECO:0000313" key="17">
    <source>
        <dbReference type="EMBL" id="KAH0809992.1"/>
    </source>
</evidence>
<comment type="subunit">
    <text evidence="2">Self-associates forming complexes of several hundred monomers.</text>
</comment>
<dbReference type="InterPro" id="IPR028002">
    <property type="entry name" value="Myb_DNA-bind_5"/>
</dbReference>
<dbReference type="InterPro" id="IPR007588">
    <property type="entry name" value="Znf_FLYWCH"/>
</dbReference>
<dbReference type="GO" id="GO:0048813">
    <property type="term" value="P:dendrite morphogenesis"/>
    <property type="evidence" value="ECO:0007669"/>
    <property type="project" value="UniProtKB-ARBA"/>
</dbReference>
<dbReference type="GO" id="GO:0007464">
    <property type="term" value="P:R3/R4 cell fate commitment"/>
    <property type="evidence" value="ECO:0007669"/>
    <property type="project" value="UniProtKB-ARBA"/>
</dbReference>
<keyword evidence="6" id="KW-0863">Zinc-finger</keyword>
<dbReference type="GO" id="GO:0005634">
    <property type="term" value="C:nucleus"/>
    <property type="evidence" value="ECO:0007669"/>
    <property type="project" value="UniProtKB-SubCell"/>
</dbReference>
<dbReference type="GO" id="GO:0045476">
    <property type="term" value="P:nurse cell apoptotic process"/>
    <property type="evidence" value="ECO:0007669"/>
    <property type="project" value="UniProtKB-ARBA"/>
</dbReference>
<dbReference type="CDD" id="cd18315">
    <property type="entry name" value="BTB_POZ_BAB-like"/>
    <property type="match status" value="1"/>
</dbReference>
<dbReference type="GO" id="GO:0035167">
    <property type="term" value="P:larval lymph gland hemopoiesis"/>
    <property type="evidence" value="ECO:0007669"/>
    <property type="project" value="UniProtKB-ARBA"/>
</dbReference>
<keyword evidence="8" id="KW-0862">Zinc</keyword>
<evidence type="ECO:0000256" key="12">
    <source>
        <dbReference type="ARBA" id="ARBA00023242"/>
    </source>
</evidence>
<dbReference type="PANTHER" id="PTHR23110">
    <property type="entry name" value="BTB DOMAIN TRANSCRIPTION FACTOR"/>
    <property type="match status" value="1"/>
</dbReference>
<dbReference type="Pfam" id="PF00651">
    <property type="entry name" value="BTB"/>
    <property type="match status" value="1"/>
</dbReference>
<keyword evidence="9" id="KW-0524">Neurogenesis</keyword>
<name>A0A8J6L7V5_TENMO</name>
<keyword evidence="4" id="KW-0217">Developmental protein</keyword>
<dbReference type="GO" id="GO:0045467">
    <property type="term" value="P:R7 cell development"/>
    <property type="evidence" value="ECO:0007669"/>
    <property type="project" value="UniProtKB-ARBA"/>
</dbReference>
<proteinExistence type="predicted"/>
<evidence type="ECO:0000256" key="10">
    <source>
        <dbReference type="ARBA" id="ARBA00023015"/>
    </source>
</evidence>
<protein>
    <recommendedName>
        <fullName evidence="3">Regulatory protein zeste</fullName>
    </recommendedName>
</protein>
<dbReference type="Pfam" id="PF17921">
    <property type="entry name" value="Integrase_H2C2"/>
    <property type="match status" value="1"/>
</dbReference>
<dbReference type="InterPro" id="IPR041588">
    <property type="entry name" value="Integrase_H2C2"/>
</dbReference>
<feature type="compositionally biased region" description="Basic and acidic residues" evidence="15">
    <location>
        <begin position="786"/>
        <end position="797"/>
    </location>
</feature>
<keyword evidence="11" id="KW-0804">Transcription</keyword>
<evidence type="ECO:0000256" key="9">
    <source>
        <dbReference type="ARBA" id="ARBA00022902"/>
    </source>
</evidence>
<feature type="region of interest" description="Disordered" evidence="15">
    <location>
        <begin position="779"/>
        <end position="849"/>
    </location>
</feature>
<gene>
    <name evidence="17" type="ORF">GEV33_012797</name>
</gene>
<dbReference type="Proteomes" id="UP000719412">
    <property type="component" value="Unassembled WGS sequence"/>
</dbReference>
<dbReference type="GO" id="GO:0016199">
    <property type="term" value="P:axon midline choice point recognition"/>
    <property type="evidence" value="ECO:0007669"/>
    <property type="project" value="UniProtKB-ARBA"/>
</dbReference>
<dbReference type="PANTHER" id="PTHR23110:SF111">
    <property type="entry name" value="LONGITUDINALS LACKING PROTEIN, ISOFORMS F_I_K_T"/>
    <property type="match status" value="1"/>
</dbReference>
<accession>A0A8J6L7V5</accession>
<keyword evidence="12" id="KW-0539">Nucleus</keyword>
<keyword evidence="7" id="KW-0221">Differentiation</keyword>
<evidence type="ECO:0000256" key="7">
    <source>
        <dbReference type="ARBA" id="ARBA00022782"/>
    </source>
</evidence>
<evidence type="ECO:0000256" key="4">
    <source>
        <dbReference type="ARBA" id="ARBA00022473"/>
    </source>
</evidence>
<sequence length="1304" mass="146456">MEEQVEVIKSNKGGMKVIHKGYMYTVHKKRQCGGIRWRCAQRSLHCKGSISTGADGPPKINMPHNHLPDLHSVALARGRQADDFTPLSHILDVKFEEDPEPPVDTVCCLAYLPPAETSVCLRCRCESEPGPVFVSLFGRIVDENRAKTARFMIDARGGPYGKVMSNCVFLCQPGWTVRARGDFGGASGAAAPPAASGRRKHGVAPTVWPAWFASNFLEFGFFSWLLAIGGSKWRDFSSAPVEVVDGAKPRKSNFSTDEVDVLVDSVRSYYNVLYGKFAKRATNRWIRQKAWMDILKKVNGVSIEKRTLQEVKNKWKKCQYALKEKAVHGTLADDAGDSSLDDMGTFLTTFLLAEAAGFVYSDVLVPLKCDRWLTEDRASVNANSVWLSQEKYNELINKVLSARVKGKKDPSDYRVLKTYSVLEVDGSRKLIVPPTDGSDVKYYAHDGELYEILDKIHTAVGHGGRDRTMREVRKTYKNITYKDIMLFLSLCETCQPRQKKEKKAWPPRKTMRRKNKYNRHLYNAYDLDLKKSVVIFAEENGNKEAQARYGISEANIRRWRRLKNDIFGKPDEYDRGKLRTRKRVNYNYKIEKINCDSLLEQESQSSVDSMPLQERLYKVAAQEKIAAGAQGQVLKSQPLSPTKLKVTRQSPKAAPKVAEPPQSPVNEEMCLRWNSHHSNMQKAFPSILSKEQYVDVTLAAEGKTLKCHRLILSSCSPYFEEILSGISPYQHPVLFMRDIPFWILKSLCDFMYAGEVHIFQNKLEELLTVAEALKIKGLAGKSTPPENHEEQSGKHDNTSNNNNNNNKEVKKKHHQHEKERPQHLPPPLKKNPVFTQTNNFESTSHDYDNDDLLDPLDLLEPLYEEAAEEKKPTSTVVRPKENKYQYQPMKKPFTRRLRKRKYSEQRDPSPPPVFSFRKGTRSRPNVKIPKYYHTDYTNPPKQMSNAQTDPLLEVDEIKTEPIDVEDNLIVYSDEDHYMENSLDPANCNSPIIITSAKPSLPQQDKFRKIKLSKPIITEVHTIKESNTTPGGLEVIKITVQQPEEPNAKRGVQGTDPLQEAANVKEAVVEPAVVIAQGEEVAQSETPQEGAAQGEGQLGAGAAEEETEVNVAEVTTAETVEEADLVQGPAEVNLIEVVTAEVNLEHDAPEVNLVEGASEVTFVESAPEATFVEGAPEATLVEDAPEANLVEGNTTETNLVEGTAETTDASEAVDCCSREVDSTEQTPEQEAGPEEVANNNSIEENEEQLHPEIQIEDVRTTCLEEMENEAEEERRTASLDHLEKEAMNVANAINKENQAGPPDIE</sequence>
<evidence type="ECO:0000256" key="11">
    <source>
        <dbReference type="ARBA" id="ARBA00023163"/>
    </source>
</evidence>
<feature type="region of interest" description="Disordered" evidence="15">
    <location>
        <begin position="1079"/>
        <end position="1105"/>
    </location>
</feature>
<evidence type="ECO:0000256" key="2">
    <source>
        <dbReference type="ARBA" id="ARBA00011764"/>
    </source>
</evidence>
<dbReference type="InterPro" id="IPR051095">
    <property type="entry name" value="Dros_DevTransReg"/>
</dbReference>
<organism evidence="17 18">
    <name type="scientific">Tenebrio molitor</name>
    <name type="common">Yellow mealworm beetle</name>
    <dbReference type="NCBI Taxonomy" id="7067"/>
    <lineage>
        <taxon>Eukaryota</taxon>
        <taxon>Metazoa</taxon>
        <taxon>Ecdysozoa</taxon>
        <taxon>Arthropoda</taxon>
        <taxon>Hexapoda</taxon>
        <taxon>Insecta</taxon>
        <taxon>Pterygota</taxon>
        <taxon>Neoptera</taxon>
        <taxon>Endopterygota</taxon>
        <taxon>Coleoptera</taxon>
        <taxon>Polyphaga</taxon>
        <taxon>Cucujiformia</taxon>
        <taxon>Tenebrionidae</taxon>
        <taxon>Tenebrio</taxon>
    </lineage>
</organism>
<dbReference type="InterPro" id="IPR011333">
    <property type="entry name" value="SKP1/BTB/POZ_sf"/>
</dbReference>
<reference evidence="17" key="1">
    <citation type="journal article" date="2020" name="J Insects Food Feed">
        <title>The yellow mealworm (Tenebrio molitor) genome: a resource for the emerging insects as food and feed industry.</title>
        <authorList>
            <person name="Eriksson T."/>
            <person name="Andere A."/>
            <person name="Kelstrup H."/>
            <person name="Emery V."/>
            <person name="Picard C."/>
        </authorList>
    </citation>
    <scope>NUCLEOTIDE SEQUENCE</scope>
    <source>
        <strain evidence="17">Stoneville</strain>
        <tissue evidence="17">Whole head</tissue>
    </source>
</reference>
<feature type="region of interest" description="Disordered" evidence="15">
    <location>
        <begin position="897"/>
        <end position="925"/>
    </location>
</feature>
<dbReference type="Gene3D" id="2.20.25.240">
    <property type="match status" value="1"/>
</dbReference>
<dbReference type="EMBL" id="JABDTM020027787">
    <property type="protein sequence ID" value="KAH0809992.1"/>
    <property type="molecule type" value="Genomic_DNA"/>
</dbReference>
<feature type="region of interest" description="Disordered" evidence="15">
    <location>
        <begin position="642"/>
        <end position="663"/>
    </location>
</feature>
<dbReference type="SUPFAM" id="SSF54695">
    <property type="entry name" value="POZ domain"/>
    <property type="match status" value="1"/>
</dbReference>
<dbReference type="GO" id="GO:0006357">
    <property type="term" value="P:regulation of transcription by RNA polymerase II"/>
    <property type="evidence" value="ECO:0007669"/>
    <property type="project" value="TreeGrafter"/>
</dbReference>
<feature type="compositionally biased region" description="Low complexity" evidence="15">
    <location>
        <begin position="1084"/>
        <end position="1094"/>
    </location>
</feature>
<feature type="region of interest" description="Disordered" evidence="15">
    <location>
        <begin position="1216"/>
        <end position="1304"/>
    </location>
</feature>
<keyword evidence="10" id="KW-0805">Transcription regulation</keyword>
<evidence type="ECO:0000256" key="8">
    <source>
        <dbReference type="ARBA" id="ARBA00022833"/>
    </source>
</evidence>
<evidence type="ECO:0000256" key="13">
    <source>
        <dbReference type="ARBA" id="ARBA00025466"/>
    </source>
</evidence>
<dbReference type="SMART" id="SM00225">
    <property type="entry name" value="BTB"/>
    <property type="match status" value="1"/>
</dbReference>
<dbReference type="GO" id="GO:0007526">
    <property type="term" value="P:larval somatic muscle development"/>
    <property type="evidence" value="ECO:0007669"/>
    <property type="project" value="UniProtKB-ARBA"/>
</dbReference>
<evidence type="ECO:0000256" key="3">
    <source>
        <dbReference type="ARBA" id="ARBA00016807"/>
    </source>
</evidence>
<evidence type="ECO:0000256" key="14">
    <source>
        <dbReference type="ARBA" id="ARBA00037382"/>
    </source>
</evidence>
<evidence type="ECO:0000259" key="16">
    <source>
        <dbReference type="PROSITE" id="PS50097"/>
    </source>
</evidence>
<feature type="compositionally biased region" description="Basic and acidic residues" evidence="15">
    <location>
        <begin position="1271"/>
        <end position="1285"/>
    </location>
</feature>
<evidence type="ECO:0000313" key="18">
    <source>
        <dbReference type="Proteomes" id="UP000719412"/>
    </source>
</evidence>
<evidence type="ECO:0000256" key="6">
    <source>
        <dbReference type="ARBA" id="ARBA00022771"/>
    </source>
</evidence>
<comment type="subcellular location">
    <subcellularLocation>
        <location evidence="1">Nucleus</location>
    </subcellularLocation>
</comment>
<keyword evidence="5" id="KW-0479">Metal-binding</keyword>
<comment type="caution">
    <text evidence="17">The sequence shown here is derived from an EMBL/GenBank/DDBJ whole genome shotgun (WGS) entry which is preliminary data.</text>
</comment>
<dbReference type="GO" id="GO:0008406">
    <property type="term" value="P:gonad development"/>
    <property type="evidence" value="ECO:0007669"/>
    <property type="project" value="UniProtKB-ARBA"/>
</dbReference>
<dbReference type="Gene3D" id="3.30.710.10">
    <property type="entry name" value="Potassium Channel Kv1.1, Chain A"/>
    <property type="match status" value="1"/>
</dbReference>
<evidence type="ECO:0000256" key="15">
    <source>
        <dbReference type="SAM" id="MobiDB-lite"/>
    </source>
</evidence>
<dbReference type="GO" id="GO:0008270">
    <property type="term" value="F:zinc ion binding"/>
    <property type="evidence" value="ECO:0007669"/>
    <property type="project" value="UniProtKB-KW"/>
</dbReference>
<dbReference type="PROSITE" id="PS50097">
    <property type="entry name" value="BTB"/>
    <property type="match status" value="1"/>
</dbReference>
<dbReference type="Pfam" id="PF13873">
    <property type="entry name" value="Myb_DNA-bind_5"/>
    <property type="match status" value="1"/>
</dbReference>
<dbReference type="Pfam" id="PF04500">
    <property type="entry name" value="FLYWCH"/>
    <property type="match status" value="1"/>
</dbReference>
<comment type="function">
    <text evidence="13">Involved in transvection phenomena (= synapsis-dependent gene expression), where the synaptic pairing of chromosomes carrying genes with which zeste interacts influences the expression of these genes. Zeste binds to DNA and stimulates transcription from a nearby promoter.</text>
</comment>
<keyword evidence="18" id="KW-1185">Reference proteome</keyword>
<feature type="compositionally biased region" description="Polar residues" evidence="15">
    <location>
        <begin position="833"/>
        <end position="842"/>
    </location>
</feature>
<evidence type="ECO:0000256" key="1">
    <source>
        <dbReference type="ARBA" id="ARBA00004123"/>
    </source>
</evidence>
<reference evidence="17" key="2">
    <citation type="submission" date="2021-08" db="EMBL/GenBank/DDBJ databases">
        <authorList>
            <person name="Eriksson T."/>
        </authorList>
    </citation>
    <scope>NUCLEOTIDE SEQUENCE</scope>
    <source>
        <strain evidence="17">Stoneville</strain>
        <tissue evidence="17">Whole head</tissue>
    </source>
</reference>
<comment type="function">
    <text evidence="14">Putative transcription factor required for axon growth and guidance in the central and peripheral nervous systems. Repels CNS axons away from the midline by promoting the expression of the midline repellent sli and its receptor robo.</text>
</comment>
<feature type="domain" description="BTB" evidence="16">
    <location>
        <begin position="694"/>
        <end position="760"/>
    </location>
</feature>
<evidence type="ECO:0000256" key="5">
    <source>
        <dbReference type="ARBA" id="ARBA00022723"/>
    </source>
</evidence>
<dbReference type="InterPro" id="IPR000210">
    <property type="entry name" value="BTB/POZ_dom"/>
</dbReference>